<dbReference type="Proteomes" id="UP000027439">
    <property type="component" value="Unassembled WGS sequence"/>
</dbReference>
<protein>
    <recommendedName>
        <fullName evidence="1">DNA ligase (ATP)</fullName>
        <ecNumber evidence="1">6.5.1.1</ecNumber>
    </recommendedName>
</protein>
<feature type="non-terminal residue" evidence="3">
    <location>
        <position position="1"/>
    </location>
</feature>
<dbReference type="AlphaFoldDB" id="A0A069N844"/>
<dbReference type="GO" id="GO:0006281">
    <property type="term" value="P:DNA repair"/>
    <property type="evidence" value="ECO:0007669"/>
    <property type="project" value="InterPro"/>
</dbReference>
<dbReference type="CDD" id="cd07971">
    <property type="entry name" value="OBF_DNA_ligase_LigD"/>
    <property type="match status" value="1"/>
</dbReference>
<dbReference type="EC" id="6.5.1.1" evidence="1"/>
<sequence>QLEGIIGKRADAPYRSGRSTDWIKLMCNLRQEFVVGGFSRIKGAKSGVRSLLLGVYEPDGTLRYAGHVAPHLTPARSAAFSKRAQALRLAAPAFYNAPEPERDREFHWLRPDIVAEVAFLEWTPNGEVRHPVFHALR</sequence>
<accession>A0A069N844</accession>
<dbReference type="Gene3D" id="3.30.1490.70">
    <property type="match status" value="1"/>
</dbReference>
<dbReference type="GO" id="GO:0006310">
    <property type="term" value="P:DNA recombination"/>
    <property type="evidence" value="ECO:0007669"/>
    <property type="project" value="InterPro"/>
</dbReference>
<dbReference type="eggNOG" id="COG1793">
    <property type="taxonomic scope" value="Bacteria"/>
</dbReference>
<name>A0A069N844_9BURK</name>
<evidence type="ECO:0000313" key="4">
    <source>
        <dbReference type="Proteomes" id="UP000027439"/>
    </source>
</evidence>
<evidence type="ECO:0000313" key="3">
    <source>
        <dbReference type="EMBL" id="KDR24553.1"/>
    </source>
</evidence>
<reference evidence="3 4" key="1">
    <citation type="submission" date="2014-03" db="EMBL/GenBank/DDBJ databases">
        <title>Draft Genome Sequences of Four Burkholderia Strains.</title>
        <authorList>
            <person name="Liu X.Y."/>
            <person name="Li C.X."/>
            <person name="Xu J.H."/>
        </authorList>
    </citation>
    <scope>NUCLEOTIDE SEQUENCE [LARGE SCALE GENOMIC DNA]</scope>
    <source>
        <strain evidence="3 4">R27</strain>
    </source>
</reference>
<evidence type="ECO:0000256" key="1">
    <source>
        <dbReference type="ARBA" id="ARBA00012727"/>
    </source>
</evidence>
<dbReference type="InterPro" id="IPR012340">
    <property type="entry name" value="NA-bd_OB-fold"/>
</dbReference>
<dbReference type="SUPFAM" id="SSF50249">
    <property type="entry name" value="Nucleic acid-binding proteins"/>
    <property type="match status" value="1"/>
</dbReference>
<dbReference type="GO" id="GO:0003910">
    <property type="term" value="F:DNA ligase (ATP) activity"/>
    <property type="evidence" value="ECO:0007669"/>
    <property type="project" value="UniProtKB-EC"/>
</dbReference>
<organism evidence="3 4">
    <name type="scientific">Caballeronia grimmiae</name>
    <dbReference type="NCBI Taxonomy" id="1071679"/>
    <lineage>
        <taxon>Bacteria</taxon>
        <taxon>Pseudomonadati</taxon>
        <taxon>Pseudomonadota</taxon>
        <taxon>Betaproteobacteria</taxon>
        <taxon>Burkholderiales</taxon>
        <taxon>Burkholderiaceae</taxon>
        <taxon>Caballeronia</taxon>
    </lineage>
</organism>
<dbReference type="Gene3D" id="2.40.50.140">
    <property type="entry name" value="Nucleic acid-binding proteins"/>
    <property type="match status" value="1"/>
</dbReference>
<evidence type="ECO:0000259" key="2">
    <source>
        <dbReference type="Pfam" id="PF04679"/>
    </source>
</evidence>
<comment type="caution">
    <text evidence="3">The sequence shown here is derived from an EMBL/GenBank/DDBJ whole genome shotgun (WGS) entry which is preliminary data.</text>
</comment>
<gene>
    <name evidence="3" type="ORF">BG57_07575</name>
</gene>
<dbReference type="Pfam" id="PF04679">
    <property type="entry name" value="DNA_ligase_A_C"/>
    <property type="match status" value="1"/>
</dbReference>
<dbReference type="InterPro" id="IPR012309">
    <property type="entry name" value="DNA_ligase_ATP-dep_C"/>
</dbReference>
<dbReference type="EMBL" id="JFHE01000150">
    <property type="protein sequence ID" value="KDR24553.1"/>
    <property type="molecule type" value="Genomic_DNA"/>
</dbReference>
<feature type="non-terminal residue" evidence="3">
    <location>
        <position position="137"/>
    </location>
</feature>
<proteinExistence type="predicted"/>
<feature type="domain" description="DNA ligase ATP-dependent C-terminal" evidence="2">
    <location>
        <begin position="45"/>
        <end position="137"/>
    </location>
</feature>
<dbReference type="SUPFAM" id="SSF56091">
    <property type="entry name" value="DNA ligase/mRNA capping enzyme, catalytic domain"/>
    <property type="match status" value="1"/>
</dbReference>